<keyword evidence="4" id="KW-1185">Reference proteome</keyword>
<feature type="region of interest" description="Disordered" evidence="1">
    <location>
        <begin position="56"/>
        <end position="90"/>
    </location>
</feature>
<dbReference type="Proteomes" id="UP000215043">
    <property type="component" value="Chromosome"/>
</dbReference>
<dbReference type="KEGG" id="aey:CDG81_02130"/>
<dbReference type="EMBL" id="JPMV01000035">
    <property type="protein sequence ID" value="KGI80203.1"/>
    <property type="molecule type" value="Genomic_DNA"/>
</dbReference>
<dbReference type="Proteomes" id="UP000029737">
    <property type="component" value="Unassembled WGS sequence"/>
</dbReference>
<reference evidence="2 5" key="2">
    <citation type="submission" date="2017-08" db="EMBL/GenBank/DDBJ databases">
        <title>The complete genome sequence of moderately halophilic actinomycete Actinopolyspora erythraea YIM 90600, the producer of novel erythromycin, novel actinopolysporins A-C and tubercidin.</title>
        <authorList>
            <person name="Yin M."/>
            <person name="Tang S."/>
        </authorList>
    </citation>
    <scope>NUCLEOTIDE SEQUENCE [LARGE SCALE GENOMIC DNA]</scope>
    <source>
        <strain evidence="2 5">YIM 90600</strain>
    </source>
</reference>
<protein>
    <submittedName>
        <fullName evidence="2">Uncharacterized protein</fullName>
    </submittedName>
</protein>
<gene>
    <name evidence="2" type="ORF">CDG81_02130</name>
    <name evidence="3" type="ORF">IL38_18850</name>
</gene>
<dbReference type="RefSeq" id="WP_043576177.1">
    <property type="nucleotide sequence ID" value="NZ_CP022752.1"/>
</dbReference>
<reference evidence="3 4" key="1">
    <citation type="journal article" date="2014" name="PLoS ONE">
        <title>Identification and Characterization of a New Erythromycin Biosynthetic Gene Cluster in Actinopolyspora erythraea YIM90600, a Novel Erythronolide-Producing Halophilic Actinomycete Isolated from Salt Field.</title>
        <authorList>
            <person name="Chen D."/>
            <person name="Feng J."/>
            <person name="Huang L."/>
            <person name="Zhang Q."/>
            <person name="Wu J."/>
            <person name="Zhu X."/>
            <person name="Duan Y."/>
            <person name="Xu Z."/>
        </authorList>
    </citation>
    <scope>NUCLEOTIDE SEQUENCE [LARGE SCALE GENOMIC DNA]</scope>
    <source>
        <strain evidence="3 4">YIM90600</strain>
    </source>
</reference>
<dbReference type="EMBL" id="CP022752">
    <property type="protein sequence ID" value="ASU77309.1"/>
    <property type="molecule type" value="Genomic_DNA"/>
</dbReference>
<evidence type="ECO:0000313" key="3">
    <source>
        <dbReference type="EMBL" id="KGI80203.1"/>
    </source>
</evidence>
<sequence>MEPQREIISEGLSIVDGDKVARVVARAPGPLSEEAEWERDRKQREADELEGRLKKLVEETTENDQTEPDGTFSTGWRDSAPDVANGEKSGNWHYALNNFEYRVVSEKSGDETTYHVEVRGNYDRGIPSEGRGNLKQRTVEFEQADIAHLHSTGMARDFEAHGRTEKMTEPN</sequence>
<evidence type="ECO:0000256" key="1">
    <source>
        <dbReference type="SAM" id="MobiDB-lite"/>
    </source>
</evidence>
<dbReference type="AlphaFoldDB" id="A0A099D1X5"/>
<evidence type="ECO:0000313" key="4">
    <source>
        <dbReference type="Proteomes" id="UP000029737"/>
    </source>
</evidence>
<dbReference type="HOGENOM" id="CLU_1559643_0_0_11"/>
<name>A0A099D1X5_9ACTN</name>
<dbReference type="OrthoDB" id="6624031at2"/>
<accession>A0A099D1X5</accession>
<evidence type="ECO:0000313" key="2">
    <source>
        <dbReference type="EMBL" id="ASU77309.1"/>
    </source>
</evidence>
<evidence type="ECO:0000313" key="5">
    <source>
        <dbReference type="Proteomes" id="UP000215043"/>
    </source>
</evidence>
<organism evidence="2 5">
    <name type="scientific">Actinopolyspora erythraea</name>
    <dbReference type="NCBI Taxonomy" id="414996"/>
    <lineage>
        <taxon>Bacteria</taxon>
        <taxon>Bacillati</taxon>
        <taxon>Actinomycetota</taxon>
        <taxon>Actinomycetes</taxon>
        <taxon>Actinopolysporales</taxon>
        <taxon>Actinopolysporaceae</taxon>
        <taxon>Actinopolyspora</taxon>
    </lineage>
</organism>
<proteinExistence type="predicted"/>